<accession>A0AAV2SI15</accession>
<dbReference type="Gene3D" id="3.10.100.10">
    <property type="entry name" value="Mannose-Binding Protein A, subunit A"/>
    <property type="match status" value="1"/>
</dbReference>
<feature type="chain" id="PRO_5043685396" evidence="1">
    <location>
        <begin position="22"/>
        <end position="96"/>
    </location>
</feature>
<organism evidence="2 3">
    <name type="scientific">Meganyctiphanes norvegica</name>
    <name type="common">Northern krill</name>
    <name type="synonym">Thysanopoda norvegica</name>
    <dbReference type="NCBI Taxonomy" id="48144"/>
    <lineage>
        <taxon>Eukaryota</taxon>
        <taxon>Metazoa</taxon>
        <taxon>Ecdysozoa</taxon>
        <taxon>Arthropoda</taxon>
        <taxon>Crustacea</taxon>
        <taxon>Multicrustacea</taxon>
        <taxon>Malacostraca</taxon>
        <taxon>Eumalacostraca</taxon>
        <taxon>Eucarida</taxon>
        <taxon>Euphausiacea</taxon>
        <taxon>Euphausiidae</taxon>
        <taxon>Meganyctiphanes</taxon>
    </lineage>
</organism>
<protein>
    <submittedName>
        <fullName evidence="2">Uncharacterized protein</fullName>
    </submittedName>
</protein>
<name>A0AAV2SI15_MEGNR</name>
<dbReference type="InterPro" id="IPR016187">
    <property type="entry name" value="CTDL_fold"/>
</dbReference>
<dbReference type="SUPFAM" id="SSF56436">
    <property type="entry name" value="C-type lectin-like"/>
    <property type="match status" value="1"/>
</dbReference>
<dbReference type="InterPro" id="IPR016186">
    <property type="entry name" value="C-type_lectin-like/link_sf"/>
</dbReference>
<gene>
    <name evidence="2" type="ORF">MNOR_LOCUS37824</name>
</gene>
<feature type="signal peptide" evidence="1">
    <location>
        <begin position="1"/>
        <end position="21"/>
    </location>
</feature>
<evidence type="ECO:0000313" key="3">
    <source>
        <dbReference type="Proteomes" id="UP001497623"/>
    </source>
</evidence>
<proteinExistence type="predicted"/>
<evidence type="ECO:0000313" key="2">
    <source>
        <dbReference type="EMBL" id="CAL4203938.1"/>
    </source>
</evidence>
<dbReference type="Proteomes" id="UP001497623">
    <property type="component" value="Unassembled WGS sequence"/>
</dbReference>
<dbReference type="EMBL" id="CAXKWB010079717">
    <property type="protein sequence ID" value="CAL4203938.1"/>
    <property type="molecule type" value="Genomic_DNA"/>
</dbReference>
<evidence type="ECO:0000256" key="1">
    <source>
        <dbReference type="SAM" id="SignalP"/>
    </source>
</evidence>
<comment type="caution">
    <text evidence="2">The sequence shown here is derived from an EMBL/GenBank/DDBJ whole genome shotgun (WGS) entry which is preliminary data.</text>
</comment>
<sequence length="96" mass="10500">MFLCSLFSALALFSILGCSSGLECPELFEEVDGSCFYFSSNLPHVKGNWTEAREYCQNLGNELKMLVDLAELSDEHCQLSKSLIMAIADHGKTGSG</sequence>
<reference evidence="2 3" key="1">
    <citation type="submission" date="2024-05" db="EMBL/GenBank/DDBJ databases">
        <authorList>
            <person name="Wallberg A."/>
        </authorList>
    </citation>
    <scope>NUCLEOTIDE SEQUENCE [LARGE SCALE GENOMIC DNA]</scope>
</reference>
<keyword evidence="1" id="KW-0732">Signal</keyword>
<dbReference type="AlphaFoldDB" id="A0AAV2SI15"/>
<keyword evidence="3" id="KW-1185">Reference proteome</keyword>